<dbReference type="OrthoDB" id="10253869at2759"/>
<dbReference type="EMBL" id="OUUW01000007">
    <property type="protein sequence ID" value="SPP83521.1"/>
    <property type="molecule type" value="Genomic_DNA"/>
</dbReference>
<dbReference type="Pfam" id="PF13193">
    <property type="entry name" value="AMP-binding_C"/>
    <property type="match status" value="1"/>
</dbReference>
<keyword evidence="3" id="KW-0576">Peroxisome</keyword>
<feature type="domain" description="AMP-dependent synthetase/ligase" evidence="4">
    <location>
        <begin position="37"/>
        <end position="395"/>
    </location>
</feature>
<reference evidence="7" key="1">
    <citation type="submission" date="2018-01" db="EMBL/GenBank/DDBJ databases">
        <authorList>
            <person name="Alioto T."/>
            <person name="Alioto T."/>
        </authorList>
    </citation>
    <scope>NUCLEOTIDE SEQUENCE [LARGE SCALE GENOMIC DNA]</scope>
</reference>
<evidence type="ECO:0000256" key="1">
    <source>
        <dbReference type="ARBA" id="ARBA00004275"/>
    </source>
</evidence>
<dbReference type="InterPro" id="IPR042099">
    <property type="entry name" value="ANL_N_sf"/>
</dbReference>
<proteinExistence type="inferred from homology"/>
<evidence type="ECO:0000259" key="5">
    <source>
        <dbReference type="Pfam" id="PF13193"/>
    </source>
</evidence>
<dbReference type="InterPro" id="IPR020845">
    <property type="entry name" value="AMP-binding_CS"/>
</dbReference>
<dbReference type="SUPFAM" id="SSF56801">
    <property type="entry name" value="Acetyl-CoA synthetase-like"/>
    <property type="match status" value="1"/>
</dbReference>
<comment type="subcellular location">
    <subcellularLocation>
        <location evidence="1">Peroxisome</location>
    </subcellularLocation>
</comment>
<dbReference type="FunFam" id="3.40.50.12780:FF:000025">
    <property type="entry name" value="luciferin 4-monooxygenase"/>
    <property type="match status" value="1"/>
</dbReference>
<sequence length="549" mass="61587">MSYMPEVTYEDELKVWSGGERSNCFAAHLSIGEVIYKQLESNPKLIAQISATEQTRLTREEVRLNAMRVASYMRGLGLKQTDIVGLMARNTTHLVAVAYACLFNGMPFHSLNTSYEQDTIEQLFSITKPRLICCDGDEYARVRAASEKLQLQATIITMRKHPVGGDSLSILDILTTPIEANFQPYRLQQGPDQIVAILCSSGTTGVPKAVTIANSQRLLVPLLRLSSNSMQYTHSTLDWISGFIILLHAGAFNTTNVIADNEFDPAFMCRMIEQHKINLVFQCPSHMAMLANCPEFEQADLSSIETYIFGGSRCSLEIQQRIRSRIRGNLIFSYSITELNSTGTVNIHFDAKPNSVGRPVAGNKLKIIDEQGQPLGPNEVGEVCLYSGQQWSGYYGNPEETRLIRDSQKWFHTADLGYVDQDGFLFIEDRKKDMFKYHNIMYYPNEIERVISQMPNVAEVCVFGIWDAVHGDEAAAAVVKRHGSKLEPQDVLDFVNSHISAKYKQLNAGVIIVDDLKRSGNGKTNRRANKDHFMNVQSMKGVNLISFNN</sequence>
<dbReference type="STRING" id="7266.A0A3B0KEP0"/>
<protein>
    <submittedName>
        <fullName evidence="6">Blast:Luciferin 4-monooxygenase</fullName>
    </submittedName>
</protein>
<dbReference type="Pfam" id="PF00501">
    <property type="entry name" value="AMP-binding"/>
    <property type="match status" value="1"/>
</dbReference>
<organism evidence="6 7">
    <name type="scientific">Drosophila guanche</name>
    <name type="common">Fruit fly</name>
    <dbReference type="NCBI Taxonomy" id="7266"/>
    <lineage>
        <taxon>Eukaryota</taxon>
        <taxon>Metazoa</taxon>
        <taxon>Ecdysozoa</taxon>
        <taxon>Arthropoda</taxon>
        <taxon>Hexapoda</taxon>
        <taxon>Insecta</taxon>
        <taxon>Pterygota</taxon>
        <taxon>Neoptera</taxon>
        <taxon>Endopterygota</taxon>
        <taxon>Diptera</taxon>
        <taxon>Brachycera</taxon>
        <taxon>Muscomorpha</taxon>
        <taxon>Ephydroidea</taxon>
        <taxon>Drosophilidae</taxon>
        <taxon>Drosophila</taxon>
        <taxon>Sophophora</taxon>
    </lineage>
</organism>
<accession>A0A3B0KEP0</accession>
<dbReference type="PANTHER" id="PTHR24096:SF353">
    <property type="entry name" value="GH16244P-RELATED"/>
    <property type="match status" value="1"/>
</dbReference>
<dbReference type="GO" id="GO:0004497">
    <property type="term" value="F:monooxygenase activity"/>
    <property type="evidence" value="ECO:0007669"/>
    <property type="project" value="UniProtKB-KW"/>
</dbReference>
<name>A0A3B0KEP0_DROGU</name>
<dbReference type="Gene3D" id="3.40.50.12780">
    <property type="entry name" value="N-terminal domain of ligase-like"/>
    <property type="match status" value="1"/>
</dbReference>
<evidence type="ECO:0000313" key="7">
    <source>
        <dbReference type="Proteomes" id="UP000268350"/>
    </source>
</evidence>
<evidence type="ECO:0000259" key="4">
    <source>
        <dbReference type="Pfam" id="PF00501"/>
    </source>
</evidence>
<dbReference type="InterPro" id="IPR000873">
    <property type="entry name" value="AMP-dep_synth/lig_dom"/>
</dbReference>
<dbReference type="FunFam" id="3.30.300.30:FF:000007">
    <property type="entry name" value="4-coumarate--CoA ligase 2"/>
    <property type="match status" value="1"/>
</dbReference>
<dbReference type="InterPro" id="IPR025110">
    <property type="entry name" value="AMP-bd_C"/>
</dbReference>
<dbReference type="CDD" id="cd05911">
    <property type="entry name" value="Firefly_Luc_like"/>
    <property type="match status" value="1"/>
</dbReference>
<dbReference type="InterPro" id="IPR045851">
    <property type="entry name" value="AMP-bd_C_sf"/>
</dbReference>
<comment type="similarity">
    <text evidence="2">Belongs to the ATP-dependent AMP-binding enzyme family.</text>
</comment>
<evidence type="ECO:0000256" key="3">
    <source>
        <dbReference type="ARBA" id="ARBA00023140"/>
    </source>
</evidence>
<keyword evidence="6" id="KW-0560">Oxidoreductase</keyword>
<dbReference type="PROSITE" id="PS00455">
    <property type="entry name" value="AMP_BINDING"/>
    <property type="match status" value="1"/>
</dbReference>
<dbReference type="PANTHER" id="PTHR24096">
    <property type="entry name" value="LONG-CHAIN-FATTY-ACID--COA LIGASE"/>
    <property type="match status" value="1"/>
</dbReference>
<dbReference type="Gene3D" id="3.30.300.30">
    <property type="match status" value="1"/>
</dbReference>
<dbReference type="Proteomes" id="UP000268350">
    <property type="component" value="Unassembled WGS sequence"/>
</dbReference>
<gene>
    <name evidence="6" type="ORF">DGUA_6G018378</name>
</gene>
<dbReference type="AlphaFoldDB" id="A0A3B0KEP0"/>
<dbReference type="GO" id="GO:0005777">
    <property type="term" value="C:peroxisome"/>
    <property type="evidence" value="ECO:0007669"/>
    <property type="project" value="UniProtKB-SubCell"/>
</dbReference>
<dbReference type="GO" id="GO:0004467">
    <property type="term" value="F:long-chain fatty acid-CoA ligase activity"/>
    <property type="evidence" value="ECO:0007669"/>
    <property type="project" value="TreeGrafter"/>
</dbReference>
<dbReference type="OMA" id="MVPAQWQ"/>
<evidence type="ECO:0000256" key="2">
    <source>
        <dbReference type="ARBA" id="ARBA00006432"/>
    </source>
</evidence>
<keyword evidence="7" id="KW-1185">Reference proteome</keyword>
<feature type="domain" description="AMP-binding enzyme C-terminal" evidence="5">
    <location>
        <begin position="446"/>
        <end position="523"/>
    </location>
</feature>
<keyword evidence="6" id="KW-0503">Monooxygenase</keyword>
<dbReference type="GO" id="GO:0046949">
    <property type="term" value="P:fatty-acyl-CoA biosynthetic process"/>
    <property type="evidence" value="ECO:0007669"/>
    <property type="project" value="TreeGrafter"/>
</dbReference>
<evidence type="ECO:0000313" key="6">
    <source>
        <dbReference type="EMBL" id="SPP83521.1"/>
    </source>
</evidence>